<organism evidence="1 2">
    <name type="scientific">Eumeta variegata</name>
    <name type="common">Bagworm moth</name>
    <name type="synonym">Eumeta japonica</name>
    <dbReference type="NCBI Taxonomy" id="151549"/>
    <lineage>
        <taxon>Eukaryota</taxon>
        <taxon>Metazoa</taxon>
        <taxon>Ecdysozoa</taxon>
        <taxon>Arthropoda</taxon>
        <taxon>Hexapoda</taxon>
        <taxon>Insecta</taxon>
        <taxon>Pterygota</taxon>
        <taxon>Neoptera</taxon>
        <taxon>Endopterygota</taxon>
        <taxon>Lepidoptera</taxon>
        <taxon>Glossata</taxon>
        <taxon>Ditrysia</taxon>
        <taxon>Tineoidea</taxon>
        <taxon>Psychidae</taxon>
        <taxon>Oiketicinae</taxon>
        <taxon>Eumeta</taxon>
    </lineage>
</organism>
<reference evidence="1 2" key="1">
    <citation type="journal article" date="2019" name="Commun. Biol.">
        <title>The bagworm genome reveals a unique fibroin gene that provides high tensile strength.</title>
        <authorList>
            <person name="Kono N."/>
            <person name="Nakamura H."/>
            <person name="Ohtoshi R."/>
            <person name="Tomita M."/>
            <person name="Numata K."/>
            <person name="Arakawa K."/>
        </authorList>
    </citation>
    <scope>NUCLEOTIDE SEQUENCE [LARGE SCALE GENOMIC DNA]</scope>
</reference>
<proteinExistence type="predicted"/>
<name>A0A4C1T9F4_EUMVA</name>
<evidence type="ECO:0000313" key="1">
    <source>
        <dbReference type="EMBL" id="GBP11159.1"/>
    </source>
</evidence>
<accession>A0A4C1T9F4</accession>
<protein>
    <submittedName>
        <fullName evidence="1">Uncharacterized protein</fullName>
    </submittedName>
</protein>
<gene>
    <name evidence="1" type="ORF">EVAR_5994_1</name>
</gene>
<dbReference type="Proteomes" id="UP000299102">
    <property type="component" value="Unassembled WGS sequence"/>
</dbReference>
<keyword evidence="2" id="KW-1185">Reference proteome</keyword>
<comment type="caution">
    <text evidence="1">The sequence shown here is derived from an EMBL/GenBank/DDBJ whole genome shotgun (WGS) entry which is preliminary data.</text>
</comment>
<dbReference type="AlphaFoldDB" id="A0A4C1T9F4"/>
<sequence>MSCRRVVRRRGYGRAPSTAFGTGNRYRFAYNGLTHGGLRCLGDVTGRFTDFYLLSIAFQYFKMVCRDCSRPSSEIRWRLLRDQRDVWASSTKRNVSTRKRFRPRIAAASMTGEASVRGREGSFTTRHSDALPFRAQITAGHRLTCDRTKSGS</sequence>
<dbReference type="EMBL" id="BGZK01000045">
    <property type="protein sequence ID" value="GBP11159.1"/>
    <property type="molecule type" value="Genomic_DNA"/>
</dbReference>
<evidence type="ECO:0000313" key="2">
    <source>
        <dbReference type="Proteomes" id="UP000299102"/>
    </source>
</evidence>